<evidence type="ECO:0000313" key="1">
    <source>
        <dbReference type="EMBL" id="CAG6789827.1"/>
    </source>
</evidence>
<sequence length="102" mass="12268">MCSWERAHTRIMLLAESCHFTLFLKSQGVMPKIYIQNKNRYLFIILENRYKKNHSYRWINSYENFNSKKAVPKDISKIMHFFPPISNTPIKNFGLLTLNEIR</sequence>
<dbReference type="AlphaFoldDB" id="A0A8D9BVJ1"/>
<dbReference type="EMBL" id="HBUF01666980">
    <property type="protein sequence ID" value="CAG6789825.1"/>
    <property type="molecule type" value="Transcribed_RNA"/>
</dbReference>
<reference evidence="1" key="1">
    <citation type="submission" date="2021-05" db="EMBL/GenBank/DDBJ databases">
        <authorList>
            <person name="Alioto T."/>
            <person name="Alioto T."/>
            <person name="Gomez Garrido J."/>
        </authorList>
    </citation>
    <scope>NUCLEOTIDE SEQUENCE</scope>
</reference>
<proteinExistence type="predicted"/>
<dbReference type="EMBL" id="HBUF01666981">
    <property type="protein sequence ID" value="CAG6789826.1"/>
    <property type="molecule type" value="Transcribed_RNA"/>
</dbReference>
<protein>
    <submittedName>
        <fullName evidence="1">Uncharacterized protein</fullName>
    </submittedName>
</protein>
<dbReference type="EMBL" id="HBUF01666978">
    <property type="protein sequence ID" value="CAG6789823.1"/>
    <property type="molecule type" value="Transcribed_RNA"/>
</dbReference>
<dbReference type="EMBL" id="HBUF01666982">
    <property type="protein sequence ID" value="CAG6789827.1"/>
    <property type="molecule type" value="Transcribed_RNA"/>
</dbReference>
<name>A0A8D9BVJ1_9HEMI</name>
<accession>A0A8D9BVJ1</accession>
<dbReference type="EMBL" id="HBUF01666979">
    <property type="protein sequence ID" value="CAG6789824.1"/>
    <property type="molecule type" value="Transcribed_RNA"/>
</dbReference>
<organism evidence="1">
    <name type="scientific">Cacopsylla melanoneura</name>
    <dbReference type="NCBI Taxonomy" id="428564"/>
    <lineage>
        <taxon>Eukaryota</taxon>
        <taxon>Metazoa</taxon>
        <taxon>Ecdysozoa</taxon>
        <taxon>Arthropoda</taxon>
        <taxon>Hexapoda</taxon>
        <taxon>Insecta</taxon>
        <taxon>Pterygota</taxon>
        <taxon>Neoptera</taxon>
        <taxon>Paraneoptera</taxon>
        <taxon>Hemiptera</taxon>
        <taxon>Sternorrhyncha</taxon>
        <taxon>Psylloidea</taxon>
        <taxon>Psyllidae</taxon>
        <taxon>Psyllinae</taxon>
        <taxon>Cacopsylla</taxon>
    </lineage>
</organism>